<name>A0A9I9D4P3_CUCME</name>
<reference evidence="1" key="1">
    <citation type="submission" date="2023-03" db="UniProtKB">
        <authorList>
            <consortium name="EnsemblPlants"/>
        </authorList>
    </citation>
    <scope>IDENTIFICATION</scope>
</reference>
<proteinExistence type="predicted"/>
<dbReference type="EnsemblPlants" id="MELO3C012798.2.1">
    <property type="protein sequence ID" value="MELO3C012798.2.1"/>
    <property type="gene ID" value="MELO3C012798.2"/>
</dbReference>
<accession>A0A9I9D4P3</accession>
<evidence type="ECO:0008006" key="2">
    <source>
        <dbReference type="Google" id="ProtNLM"/>
    </source>
</evidence>
<sequence length="68" mass="8066">MQQLVKEVQEKTKGREELLSEVVRVAQSAEKDKGKEMEFEKPCKEFEKEIETLCLVEEDAPNQRKRER</sequence>
<organism evidence="1">
    <name type="scientific">Cucumis melo</name>
    <name type="common">Muskmelon</name>
    <dbReference type="NCBI Taxonomy" id="3656"/>
    <lineage>
        <taxon>Eukaryota</taxon>
        <taxon>Viridiplantae</taxon>
        <taxon>Streptophyta</taxon>
        <taxon>Embryophyta</taxon>
        <taxon>Tracheophyta</taxon>
        <taxon>Spermatophyta</taxon>
        <taxon>Magnoliopsida</taxon>
        <taxon>eudicotyledons</taxon>
        <taxon>Gunneridae</taxon>
        <taxon>Pentapetalae</taxon>
        <taxon>rosids</taxon>
        <taxon>fabids</taxon>
        <taxon>Cucurbitales</taxon>
        <taxon>Cucurbitaceae</taxon>
        <taxon>Benincaseae</taxon>
        <taxon>Cucumis</taxon>
    </lineage>
</organism>
<dbReference type="Gramene" id="MELO3C012798.2.1">
    <property type="protein sequence ID" value="MELO3C012798.2.1"/>
    <property type="gene ID" value="MELO3C012798.2"/>
</dbReference>
<protein>
    <recommendedName>
        <fullName evidence="2">Protein MNN4-like</fullName>
    </recommendedName>
</protein>
<dbReference type="AlphaFoldDB" id="A0A9I9D4P3"/>
<evidence type="ECO:0000313" key="1">
    <source>
        <dbReference type="EnsemblPlants" id="MELO3C012798.2.1"/>
    </source>
</evidence>